<evidence type="ECO:0000313" key="1">
    <source>
        <dbReference type="EMBL" id="EMD58954.1"/>
    </source>
</evidence>
<protein>
    <recommendedName>
        <fullName evidence="3">F-box domain-containing protein</fullName>
    </recommendedName>
</protein>
<proteinExistence type="predicted"/>
<sequence>MCDDGLEGLLILHSGQHQSIDAYTICDFVFQLVRCTQKRAPRLEMLRILDFAKSEWQSWLASAESILDGMAYVPVLQNLTTIDLQLEMFPSSENSCMSNLVEITKQNANLKVLRIRTSPRSIRYYRTSSENWAPLLQQLGSDPPFRLRTLEFDGLISSESAPTLDRIVDTHSPTLRRLVLEHTNFHYPNTLHALFSSLAKSNVNYFESNWLYLHRGYYLLAGRVYFQTVFEEVIEPTISHINECDEESCWDWVKVFWDVSSIDTPLVFDNEDGWRGEGWMKHCFMNTVASIDCGAIRDY</sequence>
<organism evidence="1 2">
    <name type="scientific">Cochliobolus sativus (strain ND90Pr / ATCC 201652)</name>
    <name type="common">Common root rot and spot blotch fungus</name>
    <name type="synonym">Bipolaris sorokiniana</name>
    <dbReference type="NCBI Taxonomy" id="665912"/>
    <lineage>
        <taxon>Eukaryota</taxon>
        <taxon>Fungi</taxon>
        <taxon>Dikarya</taxon>
        <taxon>Ascomycota</taxon>
        <taxon>Pezizomycotina</taxon>
        <taxon>Dothideomycetes</taxon>
        <taxon>Pleosporomycetidae</taxon>
        <taxon>Pleosporales</taxon>
        <taxon>Pleosporineae</taxon>
        <taxon>Pleosporaceae</taxon>
        <taxon>Bipolaris</taxon>
    </lineage>
</organism>
<reference evidence="2" key="2">
    <citation type="journal article" date="2013" name="PLoS Genet.">
        <title>Comparative genome structure, secondary metabolite, and effector coding capacity across Cochliobolus pathogens.</title>
        <authorList>
            <person name="Condon B.J."/>
            <person name="Leng Y."/>
            <person name="Wu D."/>
            <person name="Bushley K.E."/>
            <person name="Ohm R.A."/>
            <person name="Otillar R."/>
            <person name="Martin J."/>
            <person name="Schackwitz W."/>
            <person name="Grimwood J."/>
            <person name="MohdZainudin N."/>
            <person name="Xue C."/>
            <person name="Wang R."/>
            <person name="Manning V.A."/>
            <person name="Dhillon B."/>
            <person name="Tu Z.J."/>
            <person name="Steffenson B.J."/>
            <person name="Salamov A."/>
            <person name="Sun H."/>
            <person name="Lowry S."/>
            <person name="LaButti K."/>
            <person name="Han J."/>
            <person name="Copeland A."/>
            <person name="Lindquist E."/>
            <person name="Barry K."/>
            <person name="Schmutz J."/>
            <person name="Baker S.E."/>
            <person name="Ciuffetti L.M."/>
            <person name="Grigoriev I.V."/>
            <person name="Zhong S."/>
            <person name="Turgeon B.G."/>
        </authorList>
    </citation>
    <scope>NUCLEOTIDE SEQUENCE [LARGE SCALE GENOMIC DNA]</scope>
    <source>
        <strain evidence="2">ND90Pr / ATCC 201652</strain>
    </source>
</reference>
<evidence type="ECO:0000313" key="2">
    <source>
        <dbReference type="Proteomes" id="UP000016934"/>
    </source>
</evidence>
<reference evidence="1 2" key="1">
    <citation type="journal article" date="2012" name="PLoS Pathog.">
        <title>Diverse lifestyles and strategies of plant pathogenesis encoded in the genomes of eighteen Dothideomycetes fungi.</title>
        <authorList>
            <person name="Ohm R.A."/>
            <person name="Feau N."/>
            <person name="Henrissat B."/>
            <person name="Schoch C.L."/>
            <person name="Horwitz B.A."/>
            <person name="Barry K.W."/>
            <person name="Condon B.J."/>
            <person name="Copeland A.C."/>
            <person name="Dhillon B."/>
            <person name="Glaser F."/>
            <person name="Hesse C.N."/>
            <person name="Kosti I."/>
            <person name="LaButti K."/>
            <person name="Lindquist E.A."/>
            <person name="Lucas S."/>
            <person name="Salamov A.A."/>
            <person name="Bradshaw R.E."/>
            <person name="Ciuffetti L."/>
            <person name="Hamelin R.C."/>
            <person name="Kema G.H.J."/>
            <person name="Lawrence C."/>
            <person name="Scott J.A."/>
            <person name="Spatafora J.W."/>
            <person name="Turgeon B.G."/>
            <person name="de Wit P.J.G.M."/>
            <person name="Zhong S."/>
            <person name="Goodwin S.B."/>
            <person name="Grigoriev I.V."/>
        </authorList>
    </citation>
    <scope>NUCLEOTIDE SEQUENCE [LARGE SCALE GENOMIC DNA]</scope>
    <source>
        <strain evidence="2">ND90Pr / ATCC 201652</strain>
    </source>
</reference>
<name>M2QUZ1_COCSN</name>
<dbReference type="OMA" id="SSENWAP"/>
<dbReference type="AlphaFoldDB" id="M2QUZ1"/>
<dbReference type="OrthoDB" id="3665401at2759"/>
<dbReference type="GeneID" id="19129822"/>
<gene>
    <name evidence="1" type="ORF">COCSADRAFT_102959</name>
</gene>
<keyword evidence="2" id="KW-1185">Reference proteome</keyword>
<dbReference type="Proteomes" id="UP000016934">
    <property type="component" value="Unassembled WGS sequence"/>
</dbReference>
<evidence type="ECO:0008006" key="3">
    <source>
        <dbReference type="Google" id="ProtNLM"/>
    </source>
</evidence>
<dbReference type="HOGENOM" id="CLU_930628_0_0_1"/>
<accession>M2QUZ1</accession>
<dbReference type="EMBL" id="KB445654">
    <property type="protein sequence ID" value="EMD58954.1"/>
    <property type="molecule type" value="Genomic_DNA"/>
</dbReference>
<dbReference type="KEGG" id="bsc:COCSADRAFT_102959"/>
<dbReference type="RefSeq" id="XP_007705409.1">
    <property type="nucleotide sequence ID" value="XM_007707219.1"/>
</dbReference>